<sequence length="446" mass="50094">MKKSIIVLLLFFVAFGQAQDKKWTLLECVNHALENNISIKQSELDTNLADIAKKDAIGNFLPTLNANGSFGSNTGANVNPATNQFENSTFESANGSISSGINIFNGLANWKTLQRAKLNQIASQYGLDKMKDDVSLMVANSFLQILANREQLRVLKSQNEVTKENIKNTQDLVDAGVLPRGDLLEIQATSATQEQQIINAENALFISKLGLAQTLQLKDYLNFDIVDIDYGLVSADILEKSPAEIAEKAKEEVNNVLIAKANLDLAEKDLEISKSSYYPTLSGFVQYNTRWASSQTNPFTGEDIPFIDQLYIFDGTSLGLQLRIPVFNGFSVRNNVQRSKVAIERQKFQLEQTELDLESTVYQAYNDAKNSKKSYEAALKTEEARRLAFEYAKERYDVGLSNSFDFNQSRTAYENAQSDVVRTKYDYIFRLKILEFYFGLPITDLN</sequence>
<comment type="caution">
    <text evidence="9">The sequence shown here is derived from an EMBL/GenBank/DDBJ whole genome shotgun (WGS) entry which is preliminary data.</text>
</comment>
<dbReference type="Proteomes" id="UP001529085">
    <property type="component" value="Unassembled WGS sequence"/>
</dbReference>
<dbReference type="PANTHER" id="PTHR30026">
    <property type="entry name" value="OUTER MEMBRANE PROTEIN TOLC"/>
    <property type="match status" value="1"/>
</dbReference>
<comment type="similarity">
    <text evidence="2">Belongs to the outer membrane factor (OMF) (TC 1.B.17) family.</text>
</comment>
<evidence type="ECO:0000313" key="9">
    <source>
        <dbReference type="EMBL" id="MDG4714892.1"/>
    </source>
</evidence>
<reference evidence="9 10" key="1">
    <citation type="submission" date="2023-03" db="EMBL/GenBank/DDBJ databases">
        <title>Strain YYF002 represents a novel species in the genus Winogradskyella isolated from seawater.</title>
        <authorList>
            <person name="Fu Z.-Y."/>
        </authorList>
    </citation>
    <scope>NUCLEOTIDE SEQUENCE [LARGE SCALE GENOMIC DNA]</scope>
    <source>
        <strain evidence="9 10">YYF002</strain>
    </source>
</reference>
<keyword evidence="4" id="KW-1134">Transmembrane beta strand</keyword>
<evidence type="ECO:0000256" key="4">
    <source>
        <dbReference type="ARBA" id="ARBA00022452"/>
    </source>
</evidence>
<comment type="subcellular location">
    <subcellularLocation>
        <location evidence="1">Cell outer membrane</location>
    </subcellularLocation>
</comment>
<dbReference type="PANTHER" id="PTHR30026:SF20">
    <property type="entry name" value="OUTER MEMBRANE PROTEIN TOLC"/>
    <property type="match status" value="1"/>
</dbReference>
<keyword evidence="8" id="KW-0732">Signal</keyword>
<keyword evidence="10" id="KW-1185">Reference proteome</keyword>
<accession>A0ABT6FYN1</accession>
<keyword evidence="6" id="KW-0472">Membrane</keyword>
<dbReference type="Pfam" id="PF02321">
    <property type="entry name" value="OEP"/>
    <property type="match status" value="2"/>
</dbReference>
<organism evidence="9 10">
    <name type="scientific">Winogradskyella marincola</name>
    <dbReference type="NCBI Taxonomy" id="3037795"/>
    <lineage>
        <taxon>Bacteria</taxon>
        <taxon>Pseudomonadati</taxon>
        <taxon>Bacteroidota</taxon>
        <taxon>Flavobacteriia</taxon>
        <taxon>Flavobacteriales</taxon>
        <taxon>Flavobacteriaceae</taxon>
        <taxon>Winogradskyella</taxon>
    </lineage>
</organism>
<evidence type="ECO:0000256" key="6">
    <source>
        <dbReference type="ARBA" id="ARBA00023136"/>
    </source>
</evidence>
<evidence type="ECO:0000256" key="8">
    <source>
        <dbReference type="SAM" id="SignalP"/>
    </source>
</evidence>
<feature type="chain" id="PRO_5047373452" evidence="8">
    <location>
        <begin position="19"/>
        <end position="446"/>
    </location>
</feature>
<gene>
    <name evidence="9" type="ORF">P7122_03335</name>
</gene>
<name>A0ABT6FYN1_9FLAO</name>
<evidence type="ECO:0000256" key="7">
    <source>
        <dbReference type="ARBA" id="ARBA00023237"/>
    </source>
</evidence>
<evidence type="ECO:0000256" key="5">
    <source>
        <dbReference type="ARBA" id="ARBA00022692"/>
    </source>
</evidence>
<keyword evidence="7" id="KW-0998">Cell outer membrane</keyword>
<dbReference type="InterPro" id="IPR051906">
    <property type="entry name" value="TolC-like"/>
</dbReference>
<evidence type="ECO:0000256" key="1">
    <source>
        <dbReference type="ARBA" id="ARBA00004442"/>
    </source>
</evidence>
<proteinExistence type="inferred from homology"/>
<evidence type="ECO:0000256" key="2">
    <source>
        <dbReference type="ARBA" id="ARBA00007613"/>
    </source>
</evidence>
<dbReference type="SUPFAM" id="SSF56954">
    <property type="entry name" value="Outer membrane efflux proteins (OEP)"/>
    <property type="match status" value="1"/>
</dbReference>
<keyword evidence="3" id="KW-0813">Transport</keyword>
<protein>
    <submittedName>
        <fullName evidence="9">TolC family protein</fullName>
    </submittedName>
</protein>
<feature type="signal peptide" evidence="8">
    <location>
        <begin position="1"/>
        <end position="18"/>
    </location>
</feature>
<dbReference type="InterPro" id="IPR003423">
    <property type="entry name" value="OMP_efflux"/>
</dbReference>
<evidence type="ECO:0000313" key="10">
    <source>
        <dbReference type="Proteomes" id="UP001529085"/>
    </source>
</evidence>
<dbReference type="RefSeq" id="WP_278004362.1">
    <property type="nucleotide sequence ID" value="NZ_JARSBN010000002.1"/>
</dbReference>
<dbReference type="EMBL" id="JARSBN010000002">
    <property type="protein sequence ID" value="MDG4714892.1"/>
    <property type="molecule type" value="Genomic_DNA"/>
</dbReference>
<keyword evidence="5" id="KW-0812">Transmembrane</keyword>
<evidence type="ECO:0000256" key="3">
    <source>
        <dbReference type="ARBA" id="ARBA00022448"/>
    </source>
</evidence>
<dbReference type="Gene3D" id="1.20.1600.10">
    <property type="entry name" value="Outer membrane efflux proteins (OEP)"/>
    <property type="match status" value="1"/>
</dbReference>